<dbReference type="Proteomes" id="UP000193642">
    <property type="component" value="Unassembled WGS sequence"/>
</dbReference>
<name>A0A1Y2D498_9FUNG</name>
<feature type="non-terminal residue" evidence="2">
    <location>
        <position position="1"/>
    </location>
</feature>
<reference evidence="2 3" key="1">
    <citation type="submission" date="2016-07" db="EMBL/GenBank/DDBJ databases">
        <title>Pervasive Adenine N6-methylation of Active Genes in Fungi.</title>
        <authorList>
            <consortium name="DOE Joint Genome Institute"/>
            <person name="Mondo S.J."/>
            <person name="Dannebaum R.O."/>
            <person name="Kuo R.C."/>
            <person name="Labutti K."/>
            <person name="Haridas S."/>
            <person name="Kuo A."/>
            <person name="Salamov A."/>
            <person name="Ahrendt S.R."/>
            <person name="Lipzen A."/>
            <person name="Sullivan W."/>
            <person name="Andreopoulos W.B."/>
            <person name="Clum A."/>
            <person name="Lindquist E."/>
            <person name="Daum C."/>
            <person name="Ramamoorthy G.K."/>
            <person name="Gryganskyi A."/>
            <person name="Culley D."/>
            <person name="Magnuson J.K."/>
            <person name="James T.Y."/>
            <person name="O'Malley M.A."/>
            <person name="Stajich J.E."/>
            <person name="Spatafora J.W."/>
            <person name="Visel A."/>
            <person name="Grigoriev I.V."/>
        </authorList>
    </citation>
    <scope>NUCLEOTIDE SEQUENCE [LARGE SCALE GENOMIC DNA]</scope>
    <source>
        <strain evidence="2 3">JEL800</strain>
    </source>
</reference>
<comment type="caution">
    <text evidence="2">The sequence shown here is derived from an EMBL/GenBank/DDBJ whole genome shotgun (WGS) entry which is preliminary data.</text>
</comment>
<protein>
    <submittedName>
        <fullName evidence="2">Uncharacterized protein</fullName>
    </submittedName>
</protein>
<dbReference type="AlphaFoldDB" id="A0A1Y2D498"/>
<gene>
    <name evidence="2" type="ORF">BCR33DRAFT_778817</name>
</gene>
<organism evidence="2 3">
    <name type="scientific">Rhizoclosmatium globosum</name>
    <dbReference type="NCBI Taxonomy" id="329046"/>
    <lineage>
        <taxon>Eukaryota</taxon>
        <taxon>Fungi</taxon>
        <taxon>Fungi incertae sedis</taxon>
        <taxon>Chytridiomycota</taxon>
        <taxon>Chytridiomycota incertae sedis</taxon>
        <taxon>Chytridiomycetes</taxon>
        <taxon>Chytridiales</taxon>
        <taxon>Chytriomycetaceae</taxon>
        <taxon>Rhizoclosmatium</taxon>
    </lineage>
</organism>
<proteinExistence type="predicted"/>
<evidence type="ECO:0000313" key="2">
    <source>
        <dbReference type="EMBL" id="ORY53405.1"/>
    </source>
</evidence>
<dbReference type="EMBL" id="MCGO01000001">
    <property type="protein sequence ID" value="ORY53405.1"/>
    <property type="molecule type" value="Genomic_DNA"/>
</dbReference>
<evidence type="ECO:0000313" key="3">
    <source>
        <dbReference type="Proteomes" id="UP000193642"/>
    </source>
</evidence>
<accession>A0A1Y2D498</accession>
<feature type="compositionally biased region" description="Low complexity" evidence="1">
    <location>
        <begin position="54"/>
        <end position="65"/>
    </location>
</feature>
<keyword evidence="3" id="KW-1185">Reference proteome</keyword>
<sequence length="134" mass="14025">TSSSCSSTFVKINSCITPLLPLPQRSLLTPILHIPPPAPLNPTPALSTASPGNLLQQLQDQQQQQPSSRPPTPSTAFNFIGLALSRTATTDSTASALSSIASPYGSLDVDSCIANFSMLALENPPNPFVSKIPL</sequence>
<evidence type="ECO:0000256" key="1">
    <source>
        <dbReference type="SAM" id="MobiDB-lite"/>
    </source>
</evidence>
<feature type="region of interest" description="Disordered" evidence="1">
    <location>
        <begin position="38"/>
        <end position="73"/>
    </location>
</feature>